<evidence type="ECO:0000313" key="2">
    <source>
        <dbReference type="EMBL" id="KAL3520023.1"/>
    </source>
</evidence>
<keyword evidence="1" id="KW-0472">Membrane</keyword>
<dbReference type="EMBL" id="JBJUIK010000008">
    <property type="protein sequence ID" value="KAL3520023.1"/>
    <property type="molecule type" value="Genomic_DNA"/>
</dbReference>
<protein>
    <submittedName>
        <fullName evidence="2">Uncharacterized protein</fullName>
    </submittedName>
</protein>
<keyword evidence="1" id="KW-0812">Transmembrane</keyword>
<dbReference type="Proteomes" id="UP001630127">
    <property type="component" value="Unassembled WGS sequence"/>
</dbReference>
<evidence type="ECO:0000313" key="3">
    <source>
        <dbReference type="Proteomes" id="UP001630127"/>
    </source>
</evidence>
<evidence type="ECO:0000256" key="1">
    <source>
        <dbReference type="SAM" id="Phobius"/>
    </source>
</evidence>
<keyword evidence="1" id="KW-1133">Transmembrane helix</keyword>
<accession>A0ABD2ZQS0</accession>
<sequence>MNAVALMLEKPTSCGRKKWTWGSGHTHTWLLVLFGFSFSVILTGVKLNKLFLLQEPKTVLVALQFVIPSHCEKVKILFPNNGRSNGPFQLGRAVGPYIRGPPTTTIDEESLSWAQSMVDCPK</sequence>
<gene>
    <name evidence="2" type="ORF">ACH5RR_018172</name>
</gene>
<comment type="caution">
    <text evidence="2">The sequence shown here is derived from an EMBL/GenBank/DDBJ whole genome shotgun (WGS) entry which is preliminary data.</text>
</comment>
<proteinExistence type="predicted"/>
<name>A0ABD2ZQS0_9GENT</name>
<organism evidence="2 3">
    <name type="scientific">Cinchona calisaya</name>
    <dbReference type="NCBI Taxonomy" id="153742"/>
    <lineage>
        <taxon>Eukaryota</taxon>
        <taxon>Viridiplantae</taxon>
        <taxon>Streptophyta</taxon>
        <taxon>Embryophyta</taxon>
        <taxon>Tracheophyta</taxon>
        <taxon>Spermatophyta</taxon>
        <taxon>Magnoliopsida</taxon>
        <taxon>eudicotyledons</taxon>
        <taxon>Gunneridae</taxon>
        <taxon>Pentapetalae</taxon>
        <taxon>asterids</taxon>
        <taxon>lamiids</taxon>
        <taxon>Gentianales</taxon>
        <taxon>Rubiaceae</taxon>
        <taxon>Cinchonoideae</taxon>
        <taxon>Cinchoneae</taxon>
        <taxon>Cinchona</taxon>
    </lineage>
</organism>
<reference evidence="2 3" key="1">
    <citation type="submission" date="2024-11" db="EMBL/GenBank/DDBJ databases">
        <title>A near-complete genome assembly of Cinchona calisaya.</title>
        <authorList>
            <person name="Lian D.C."/>
            <person name="Zhao X.W."/>
            <person name="Wei L."/>
        </authorList>
    </citation>
    <scope>NUCLEOTIDE SEQUENCE [LARGE SCALE GENOMIC DNA]</scope>
    <source>
        <tissue evidence="2">Nenye</tissue>
    </source>
</reference>
<keyword evidence="3" id="KW-1185">Reference proteome</keyword>
<feature type="transmembrane region" description="Helical" evidence="1">
    <location>
        <begin position="28"/>
        <end position="47"/>
    </location>
</feature>
<dbReference type="AlphaFoldDB" id="A0ABD2ZQS0"/>